<dbReference type="InterPro" id="IPR036390">
    <property type="entry name" value="WH_DNA-bd_sf"/>
</dbReference>
<gene>
    <name evidence="5" type="ORF">LMG23994_04588</name>
</gene>
<keyword evidence="3" id="KW-0804">Transcription</keyword>
<dbReference type="PANTHER" id="PTHR43537:SF45">
    <property type="entry name" value="GNTR FAMILY REGULATORY PROTEIN"/>
    <property type="match status" value="1"/>
</dbReference>
<keyword evidence="1" id="KW-0805">Transcription regulation</keyword>
<dbReference type="Pfam" id="PF07729">
    <property type="entry name" value="FCD"/>
    <property type="match status" value="1"/>
</dbReference>
<reference evidence="5 6" key="1">
    <citation type="submission" date="2021-08" db="EMBL/GenBank/DDBJ databases">
        <authorList>
            <person name="Peeters C."/>
        </authorList>
    </citation>
    <scope>NUCLEOTIDE SEQUENCE [LARGE SCALE GENOMIC DNA]</scope>
    <source>
        <strain evidence="5 6">LMG 23994</strain>
    </source>
</reference>
<dbReference type="InterPro" id="IPR000524">
    <property type="entry name" value="Tscrpt_reg_HTH_GntR"/>
</dbReference>
<dbReference type="Pfam" id="PF00392">
    <property type="entry name" value="GntR"/>
    <property type="match status" value="1"/>
</dbReference>
<dbReference type="CDD" id="cd07377">
    <property type="entry name" value="WHTH_GntR"/>
    <property type="match status" value="1"/>
</dbReference>
<dbReference type="InterPro" id="IPR036388">
    <property type="entry name" value="WH-like_DNA-bd_sf"/>
</dbReference>
<keyword evidence="6" id="KW-1185">Reference proteome</keyword>
<dbReference type="InterPro" id="IPR011711">
    <property type="entry name" value="GntR_C"/>
</dbReference>
<dbReference type="SMART" id="SM00345">
    <property type="entry name" value="HTH_GNTR"/>
    <property type="match status" value="1"/>
</dbReference>
<dbReference type="Proteomes" id="UP000701702">
    <property type="component" value="Unassembled WGS sequence"/>
</dbReference>
<evidence type="ECO:0000313" key="6">
    <source>
        <dbReference type="Proteomes" id="UP000701702"/>
    </source>
</evidence>
<dbReference type="SUPFAM" id="SSF48008">
    <property type="entry name" value="GntR ligand-binding domain-like"/>
    <property type="match status" value="1"/>
</dbReference>
<organism evidence="5 6">
    <name type="scientific">Cupriavidus pinatubonensis</name>
    <dbReference type="NCBI Taxonomy" id="248026"/>
    <lineage>
        <taxon>Bacteria</taxon>
        <taxon>Pseudomonadati</taxon>
        <taxon>Pseudomonadota</taxon>
        <taxon>Betaproteobacteria</taxon>
        <taxon>Burkholderiales</taxon>
        <taxon>Burkholderiaceae</taxon>
        <taxon>Cupriavidus</taxon>
    </lineage>
</organism>
<feature type="domain" description="HTH gntR-type" evidence="4">
    <location>
        <begin position="8"/>
        <end position="75"/>
    </location>
</feature>
<dbReference type="PROSITE" id="PS50949">
    <property type="entry name" value="HTH_GNTR"/>
    <property type="match status" value="1"/>
</dbReference>
<evidence type="ECO:0000256" key="3">
    <source>
        <dbReference type="ARBA" id="ARBA00023163"/>
    </source>
</evidence>
<dbReference type="Gene3D" id="1.20.120.530">
    <property type="entry name" value="GntR ligand-binding domain-like"/>
    <property type="match status" value="1"/>
</dbReference>
<sequence>MKALTAQPNLVEQVHDALLDEIASGQLSPGERIIQEQIAQVLGVSRQPVQQALLLLRNQGVLRDAPGRGLIVAPLDPDHVKHIYEMRAAIEGLACRLAAAQGAELARKQGAALIEAGRKAVASGSVPKMIAADIRFHEFLYQLSGNPLIAPAMATHLTYTQRVMGEVLVRDQKPRDIWDQHAAILEAIVVGNTEEAEYLARQHLILASDFMVSRLRQLAEDSRSGTDSPTQSSL</sequence>
<name>A0ABM8XLP2_9BURK</name>
<dbReference type="SUPFAM" id="SSF46785">
    <property type="entry name" value="Winged helix' DNA-binding domain"/>
    <property type="match status" value="1"/>
</dbReference>
<dbReference type="PANTHER" id="PTHR43537">
    <property type="entry name" value="TRANSCRIPTIONAL REGULATOR, GNTR FAMILY"/>
    <property type="match status" value="1"/>
</dbReference>
<accession>A0ABM8XLP2</accession>
<evidence type="ECO:0000256" key="1">
    <source>
        <dbReference type="ARBA" id="ARBA00023015"/>
    </source>
</evidence>
<evidence type="ECO:0000313" key="5">
    <source>
        <dbReference type="EMBL" id="CAG9181125.1"/>
    </source>
</evidence>
<dbReference type="EMBL" id="CAJZAF010000028">
    <property type="protein sequence ID" value="CAG9181125.1"/>
    <property type="molecule type" value="Genomic_DNA"/>
</dbReference>
<dbReference type="RefSeq" id="WP_224006274.1">
    <property type="nucleotide sequence ID" value="NZ_CAJZAF010000028.1"/>
</dbReference>
<evidence type="ECO:0000259" key="4">
    <source>
        <dbReference type="PROSITE" id="PS50949"/>
    </source>
</evidence>
<proteinExistence type="predicted"/>
<evidence type="ECO:0000256" key="2">
    <source>
        <dbReference type="ARBA" id="ARBA00023125"/>
    </source>
</evidence>
<dbReference type="InterPro" id="IPR008920">
    <property type="entry name" value="TF_FadR/GntR_C"/>
</dbReference>
<protein>
    <recommendedName>
        <fullName evidence="4">HTH gntR-type domain-containing protein</fullName>
    </recommendedName>
</protein>
<dbReference type="Gene3D" id="1.10.10.10">
    <property type="entry name" value="Winged helix-like DNA-binding domain superfamily/Winged helix DNA-binding domain"/>
    <property type="match status" value="1"/>
</dbReference>
<keyword evidence="2" id="KW-0238">DNA-binding</keyword>
<comment type="caution">
    <text evidence="5">The sequence shown here is derived from an EMBL/GenBank/DDBJ whole genome shotgun (WGS) entry which is preliminary data.</text>
</comment>
<dbReference type="SMART" id="SM00895">
    <property type="entry name" value="FCD"/>
    <property type="match status" value="1"/>
</dbReference>